<evidence type="ECO:0000313" key="2">
    <source>
        <dbReference type="Proteomes" id="UP000887568"/>
    </source>
</evidence>
<keyword evidence="2" id="KW-1185">Reference proteome</keyword>
<dbReference type="AlphaFoldDB" id="A0A914B135"/>
<accession>A0A914B135</accession>
<protein>
    <submittedName>
        <fullName evidence="1">Uncharacterized protein</fullName>
    </submittedName>
</protein>
<dbReference type="OrthoDB" id="10167610at2759"/>
<dbReference type="GeneID" id="119738653"/>
<dbReference type="EnsemblMetazoa" id="XM_038213566.1">
    <property type="protein sequence ID" value="XP_038069494.1"/>
    <property type="gene ID" value="LOC119738653"/>
</dbReference>
<name>A0A914B135_PATMI</name>
<proteinExistence type="predicted"/>
<dbReference type="RefSeq" id="XP_038069494.1">
    <property type="nucleotide sequence ID" value="XM_038213566.1"/>
</dbReference>
<sequence length="105" mass="11464">MEQVKPAVELRWFRLFSGGALELEASTTVKLVVLPAYTGSSLRNNTYSTSASVQVTASADDEEVFMCEAVGAVVGRDARMIVHIPKTHPTKATYDDIQSYNNPGR</sequence>
<dbReference type="Proteomes" id="UP000887568">
    <property type="component" value="Unplaced"/>
</dbReference>
<evidence type="ECO:0000313" key="1">
    <source>
        <dbReference type="EnsemblMetazoa" id="XP_038069494.1"/>
    </source>
</evidence>
<reference evidence="1" key="1">
    <citation type="submission" date="2022-11" db="UniProtKB">
        <authorList>
            <consortium name="EnsemblMetazoa"/>
        </authorList>
    </citation>
    <scope>IDENTIFICATION</scope>
</reference>
<organism evidence="1 2">
    <name type="scientific">Patiria miniata</name>
    <name type="common">Bat star</name>
    <name type="synonym">Asterina miniata</name>
    <dbReference type="NCBI Taxonomy" id="46514"/>
    <lineage>
        <taxon>Eukaryota</taxon>
        <taxon>Metazoa</taxon>
        <taxon>Echinodermata</taxon>
        <taxon>Eleutherozoa</taxon>
        <taxon>Asterozoa</taxon>
        <taxon>Asteroidea</taxon>
        <taxon>Valvatacea</taxon>
        <taxon>Valvatida</taxon>
        <taxon>Asterinidae</taxon>
        <taxon>Patiria</taxon>
    </lineage>
</organism>